<dbReference type="Proteomes" id="UP000559256">
    <property type="component" value="Unassembled WGS sequence"/>
</dbReference>
<feature type="repeat" description="WD" evidence="3">
    <location>
        <begin position="761"/>
        <end position="802"/>
    </location>
</feature>
<dbReference type="InterPro" id="IPR056884">
    <property type="entry name" value="NPHP3-like_N"/>
</dbReference>
<feature type="repeat" description="WD" evidence="3">
    <location>
        <begin position="1183"/>
        <end position="1224"/>
    </location>
</feature>
<feature type="repeat" description="WD" evidence="3">
    <location>
        <begin position="1116"/>
        <end position="1138"/>
    </location>
</feature>
<dbReference type="CDD" id="cd00200">
    <property type="entry name" value="WD40"/>
    <property type="match status" value="3"/>
</dbReference>
<dbReference type="PROSITE" id="PS50082">
    <property type="entry name" value="WD_REPEATS_2"/>
    <property type="match status" value="17"/>
</dbReference>
<evidence type="ECO:0000259" key="4">
    <source>
        <dbReference type="PROSITE" id="PS50837"/>
    </source>
</evidence>
<evidence type="ECO:0000313" key="6">
    <source>
        <dbReference type="Proteomes" id="UP000559256"/>
    </source>
</evidence>
<evidence type="ECO:0000256" key="1">
    <source>
        <dbReference type="ARBA" id="ARBA00022574"/>
    </source>
</evidence>
<dbReference type="PROSITE" id="PS00678">
    <property type="entry name" value="WD_REPEATS_1"/>
    <property type="match status" value="16"/>
</dbReference>
<dbReference type="Pfam" id="PF24883">
    <property type="entry name" value="NPHP3_N"/>
    <property type="match status" value="1"/>
</dbReference>
<dbReference type="Pfam" id="PF23414">
    <property type="entry name" value="Beta-prop_EML_2"/>
    <property type="match status" value="3"/>
</dbReference>
<feature type="repeat" description="WD" evidence="3">
    <location>
        <begin position="1020"/>
        <end position="1055"/>
    </location>
</feature>
<keyword evidence="2" id="KW-0677">Repeat</keyword>
<feature type="repeat" description="WD" evidence="3">
    <location>
        <begin position="977"/>
        <end position="1018"/>
    </location>
</feature>
<feature type="repeat" description="WD" evidence="3">
    <location>
        <begin position="804"/>
        <end position="845"/>
    </location>
</feature>
<dbReference type="InterPro" id="IPR019775">
    <property type="entry name" value="WD40_repeat_CS"/>
</dbReference>
<sequence>MKKARRRTRMTAQLVEKELKIEVKKSQVKNNQTDISSNILSHSSNSDVSDVTVNNAGRAQIQANSNTGEQTTVVTQSMFPNASNLTMTGVTISTVGRDLIQTTNNNFGVPANEKAEILKELKEKLNPIAKPARKADTCLEGTRVKILNDLCNWAIEANTTIAWIYGIAGTGKSAIAVSLARKIRKIDTKKEVKLALTFHCVKGQETSHICNLVPTLSYHLAQVFPEYGKGLLESLNEDPSLDSTSLSLSEQLELFLDLPVLEKLIIKSSEKLVIIIIDGLDEWGTGSNRTELLRHLKTLNQFAWLKIIVTSRPNPEITKELMGGLFIKKIDLTDHIGTADDLRKLISSRLSWVSNEKMDNMLAKANGLFIWVTTALRFIEMGVDKDGRLEIILNLEKGTHDGLQPYEPLYLLYKTVLTESFSQPDNLRYLKAVVGAILAVIEPVSQDTLKNLLCAKGLDVPARATEEVINQLSALVYNRDGKLYYHLSFGEFLTSAENNFNIHPEIAHFQLAGACFEIMRKELRFNICHLETSFIKNKAVKDPTIEDRINMYIPSELRYSCLSWTKHMRKVKVEGRGNIILSTVTDFMGSKWMIKWENGQKLKSLKKNKDLETLAEDIHWIVDTFGSVLSESTPHLYLSILPMMPPRSTTVKSLTKYMGEVIKIEGHRWINLPMTISTTSKVFSVAYSPDGRYIVSGSDDNTVRIWDVQTGQQFRGPFVGHTSWVWSVAFSPDGRHVVSGSADYTIRIWDIQTGQQVGESLEGHRNRVNSVAFSPDGRHVVSGSDDNTVRIWDVQTGQQFGEPLEGHTEGVTSVAYSLDGRHVVSGSGDNTVRIWDLQTGHQFRGPFVGHTETVWSVAFSPDGRHVVSGSFDKTVRIWDMQTCQQFGEPLKVHTEWVWSVAFSPDGRHVVSGSDNTLKIWDMQTCQQVGEPLKGQTAWVRSVAFSPDGRHVVSGSDDCTIRIWNIQTFQQFEEPQQLSNHTDAIRSVAFSPDGRHVVSGSDDCTIRIWDMQTCQQVGKPLEGHTKRVWSVAFSPDGRHVVSGSADMTIRIWDMQTCQQAGKPLKGHTYWVESVAFSPDGRHVVSGSDDSTIRIWDMQTCQQVGKPLKGHTGRVQHVVSGSDDKTIRIWDMQTCQQVGEPLEGHTNRVESVAFSPDGRHVVSGSADMTIRIWDMQAWQQVGEPLEGHTNDVNSVAFSPDGRHVVSGSHDCTIRIWDMQTCQQVGKPLEGHTKRVWSVAFSPDGRHVVSGSEDCTIRIWDMQTCQQVGEPLEGHTNWVESVAFSPDGRHVVSGSADMTIRIWDMQAWQQVGEPLEGHTNDVNSVAFSPDGRHVVSGSHDCTIRIWDMQTCQQVGEPLKDHTYMVESVAFSPDGRHVVSGSWDKTVRIWNIDPSNPNLLPASISQYNQENQSCSINPQGWLCTAEPEPKLILWIPSHLRGGFSDLRQVGTIPADAKNFGVKVDWSKFVCGENWISVWNDNPEDEE</sequence>
<dbReference type="PRINTS" id="PR00320">
    <property type="entry name" value="GPROTEINBRPT"/>
</dbReference>
<reference evidence="5 6" key="1">
    <citation type="journal article" date="2020" name="ISME J.">
        <title>Uncovering the hidden diversity of litter-decomposition mechanisms in mushroom-forming fungi.</title>
        <authorList>
            <person name="Floudas D."/>
            <person name="Bentzer J."/>
            <person name="Ahren D."/>
            <person name="Johansson T."/>
            <person name="Persson P."/>
            <person name="Tunlid A."/>
        </authorList>
    </citation>
    <scope>NUCLEOTIDE SEQUENCE [LARGE SCALE GENOMIC DNA]</scope>
    <source>
        <strain evidence="5 6">CBS 291.85</strain>
    </source>
</reference>
<dbReference type="PROSITE" id="PS50837">
    <property type="entry name" value="NACHT"/>
    <property type="match status" value="1"/>
</dbReference>
<dbReference type="EMBL" id="JAACJM010000171">
    <property type="protein sequence ID" value="KAF5340849.1"/>
    <property type="molecule type" value="Genomic_DNA"/>
</dbReference>
<dbReference type="PROSITE" id="PS50294">
    <property type="entry name" value="WD_REPEATS_REGION"/>
    <property type="match status" value="16"/>
</dbReference>
<evidence type="ECO:0000256" key="2">
    <source>
        <dbReference type="ARBA" id="ARBA00022737"/>
    </source>
</evidence>
<dbReference type="InterPro" id="IPR011047">
    <property type="entry name" value="Quinoprotein_ADH-like_sf"/>
</dbReference>
<protein>
    <recommendedName>
        <fullName evidence="4">NACHT domain-containing protein</fullName>
    </recommendedName>
</protein>
<dbReference type="InterPro" id="IPR055442">
    <property type="entry name" value="Beta-prop_EML-like_2nd"/>
</dbReference>
<feature type="repeat" description="WD" evidence="3">
    <location>
        <begin position="890"/>
        <end position="930"/>
    </location>
</feature>
<feature type="domain" description="NACHT" evidence="4">
    <location>
        <begin position="160"/>
        <end position="314"/>
    </location>
</feature>
<dbReference type="PANTHER" id="PTHR19879">
    <property type="entry name" value="TRANSCRIPTION INITIATION FACTOR TFIID"/>
    <property type="match status" value="1"/>
</dbReference>
<proteinExistence type="predicted"/>
<dbReference type="InterPro" id="IPR020472">
    <property type="entry name" value="WD40_PAC1"/>
</dbReference>
<gene>
    <name evidence="5" type="ORF">D9758_016600</name>
</gene>
<dbReference type="OrthoDB" id="538223at2759"/>
<feature type="repeat" description="WD" evidence="3">
    <location>
        <begin position="1140"/>
        <end position="1181"/>
    </location>
</feature>
<comment type="caution">
    <text evidence="5">The sequence shown here is derived from an EMBL/GenBank/DDBJ whole genome shotgun (WGS) entry which is preliminary data.</text>
</comment>
<feature type="repeat" description="WD" evidence="3">
    <location>
        <begin position="1312"/>
        <end position="1353"/>
    </location>
</feature>
<keyword evidence="6" id="KW-1185">Reference proteome</keyword>
<organism evidence="5 6">
    <name type="scientific">Tetrapyrgos nigripes</name>
    <dbReference type="NCBI Taxonomy" id="182062"/>
    <lineage>
        <taxon>Eukaryota</taxon>
        <taxon>Fungi</taxon>
        <taxon>Dikarya</taxon>
        <taxon>Basidiomycota</taxon>
        <taxon>Agaricomycotina</taxon>
        <taxon>Agaricomycetes</taxon>
        <taxon>Agaricomycetidae</taxon>
        <taxon>Agaricales</taxon>
        <taxon>Marasmiineae</taxon>
        <taxon>Marasmiaceae</taxon>
        <taxon>Tetrapyrgos</taxon>
    </lineage>
</organism>
<feature type="repeat" description="WD" evidence="3">
    <location>
        <begin position="1355"/>
        <end position="1389"/>
    </location>
</feature>
<accession>A0A8H5CFM2</accession>
<feature type="repeat" description="WD" evidence="3">
    <location>
        <begin position="718"/>
        <end position="759"/>
    </location>
</feature>
<feature type="repeat" description="WD" evidence="3">
    <location>
        <begin position="847"/>
        <end position="882"/>
    </location>
</feature>
<dbReference type="Gene3D" id="3.40.50.300">
    <property type="entry name" value="P-loop containing nucleotide triphosphate hydrolases"/>
    <property type="match status" value="1"/>
</dbReference>
<feature type="repeat" description="WD" evidence="3">
    <location>
        <begin position="1226"/>
        <end position="1267"/>
    </location>
</feature>
<name>A0A8H5CFM2_9AGAR</name>
<dbReference type="InterPro" id="IPR015943">
    <property type="entry name" value="WD40/YVTN_repeat-like_dom_sf"/>
</dbReference>
<dbReference type="InterPro" id="IPR027417">
    <property type="entry name" value="P-loop_NTPase"/>
</dbReference>
<feature type="repeat" description="WD" evidence="3">
    <location>
        <begin position="1063"/>
        <end position="1104"/>
    </location>
</feature>
<dbReference type="SUPFAM" id="SSF50978">
    <property type="entry name" value="WD40 repeat-like"/>
    <property type="match status" value="2"/>
</dbReference>
<dbReference type="SUPFAM" id="SSF50998">
    <property type="entry name" value="Quinoprotein alcohol dehydrogenase-like"/>
    <property type="match status" value="1"/>
</dbReference>
<dbReference type="Gene3D" id="2.130.10.10">
    <property type="entry name" value="YVTN repeat-like/Quinoprotein amine dehydrogenase"/>
    <property type="match status" value="8"/>
</dbReference>
<feature type="repeat" description="WD" evidence="3">
    <location>
        <begin position="932"/>
        <end position="973"/>
    </location>
</feature>
<dbReference type="SMART" id="SM00320">
    <property type="entry name" value="WD40"/>
    <property type="match status" value="17"/>
</dbReference>
<dbReference type="InterPro" id="IPR036322">
    <property type="entry name" value="WD40_repeat_dom_sf"/>
</dbReference>
<dbReference type="InterPro" id="IPR007111">
    <property type="entry name" value="NACHT_NTPase"/>
</dbReference>
<dbReference type="PANTHER" id="PTHR19879:SF9">
    <property type="entry name" value="TRANSCRIPTION INITIATION FACTOR TFIID SUBUNIT 5"/>
    <property type="match status" value="1"/>
</dbReference>
<keyword evidence="1 3" id="KW-0853">WD repeat</keyword>
<dbReference type="InterPro" id="IPR001680">
    <property type="entry name" value="WD40_rpt"/>
</dbReference>
<feature type="repeat" description="WD" evidence="3">
    <location>
        <begin position="675"/>
        <end position="716"/>
    </location>
</feature>
<dbReference type="Pfam" id="PF00400">
    <property type="entry name" value="WD40"/>
    <property type="match status" value="5"/>
</dbReference>
<evidence type="ECO:0000256" key="3">
    <source>
        <dbReference type="PROSITE-ProRule" id="PRU00221"/>
    </source>
</evidence>
<dbReference type="SUPFAM" id="SSF52540">
    <property type="entry name" value="P-loop containing nucleoside triphosphate hydrolases"/>
    <property type="match status" value="1"/>
</dbReference>
<feature type="repeat" description="WD" evidence="3">
    <location>
        <begin position="1269"/>
        <end position="1310"/>
    </location>
</feature>
<evidence type="ECO:0000313" key="5">
    <source>
        <dbReference type="EMBL" id="KAF5340849.1"/>
    </source>
</evidence>